<proteinExistence type="predicted"/>
<dbReference type="Pfam" id="PF09299">
    <property type="entry name" value="Mu-transpos_C"/>
    <property type="match status" value="1"/>
</dbReference>
<keyword evidence="4" id="KW-1185">Reference proteome</keyword>
<dbReference type="InterPro" id="IPR009004">
    <property type="entry name" value="Transposase_Mu_C"/>
</dbReference>
<dbReference type="InterPro" id="IPR012337">
    <property type="entry name" value="RNaseH-like_sf"/>
</dbReference>
<comment type="caution">
    <text evidence="3">The sequence shown here is derived from an EMBL/GenBank/DDBJ whole genome shotgun (WGS) entry which is preliminary data.</text>
</comment>
<comment type="subcellular location">
    <subcellularLocation>
        <location evidence="1">Nucleus</location>
    </subcellularLocation>
</comment>
<dbReference type="OrthoDB" id="427924at2759"/>
<dbReference type="PANTHER" id="PTHR35004:SF6">
    <property type="entry name" value="TRANSPOSASE"/>
    <property type="match status" value="1"/>
</dbReference>
<dbReference type="PANTHER" id="PTHR35004">
    <property type="entry name" value="TRANSPOSASE RV3428C-RELATED"/>
    <property type="match status" value="1"/>
</dbReference>
<gene>
    <name evidence="3" type="primary">TRA3</name>
    <name evidence="3" type="ORF">Bhyg_15842</name>
</gene>
<dbReference type="SUPFAM" id="SSF46689">
    <property type="entry name" value="Homeodomain-like"/>
    <property type="match status" value="1"/>
</dbReference>
<evidence type="ECO:0000313" key="3">
    <source>
        <dbReference type="EMBL" id="KAJ6634345.1"/>
    </source>
</evidence>
<dbReference type="AlphaFoldDB" id="A0A9Q0RW17"/>
<dbReference type="Gene3D" id="3.30.420.10">
    <property type="entry name" value="Ribonuclease H-like superfamily/Ribonuclease H"/>
    <property type="match status" value="1"/>
</dbReference>
<dbReference type="SUPFAM" id="SSF50610">
    <property type="entry name" value="mu transposase, C-terminal domain"/>
    <property type="match status" value="1"/>
</dbReference>
<evidence type="ECO:0000259" key="2">
    <source>
        <dbReference type="PROSITE" id="PS50994"/>
    </source>
</evidence>
<dbReference type="SUPFAM" id="SSF53098">
    <property type="entry name" value="Ribonuclease H-like"/>
    <property type="match status" value="1"/>
</dbReference>
<evidence type="ECO:0000256" key="1">
    <source>
        <dbReference type="ARBA" id="ARBA00004123"/>
    </source>
</evidence>
<dbReference type="Proteomes" id="UP001151699">
    <property type="component" value="Unassembled WGS sequence"/>
</dbReference>
<feature type="non-terminal residue" evidence="3">
    <location>
        <position position="431"/>
    </location>
</feature>
<dbReference type="Pfam" id="PF00665">
    <property type="entry name" value="rve"/>
    <property type="match status" value="1"/>
</dbReference>
<dbReference type="InterPro" id="IPR036397">
    <property type="entry name" value="RNaseH_sf"/>
</dbReference>
<dbReference type="GO" id="GO:0015074">
    <property type="term" value="P:DNA integration"/>
    <property type="evidence" value="ECO:0007669"/>
    <property type="project" value="InterPro"/>
</dbReference>
<organism evidence="3 4">
    <name type="scientific">Pseudolycoriella hygida</name>
    <dbReference type="NCBI Taxonomy" id="35572"/>
    <lineage>
        <taxon>Eukaryota</taxon>
        <taxon>Metazoa</taxon>
        <taxon>Ecdysozoa</taxon>
        <taxon>Arthropoda</taxon>
        <taxon>Hexapoda</taxon>
        <taxon>Insecta</taxon>
        <taxon>Pterygota</taxon>
        <taxon>Neoptera</taxon>
        <taxon>Endopterygota</taxon>
        <taxon>Diptera</taxon>
        <taxon>Nematocera</taxon>
        <taxon>Sciaroidea</taxon>
        <taxon>Sciaridae</taxon>
        <taxon>Pseudolycoriella</taxon>
    </lineage>
</organism>
<accession>A0A9Q0RW17</accession>
<dbReference type="Gene3D" id="2.30.30.130">
    <property type="entry name" value="Transposase, Mu, C-terminal"/>
    <property type="match status" value="1"/>
</dbReference>
<feature type="domain" description="Integrase catalytic" evidence="2">
    <location>
        <begin position="136"/>
        <end position="316"/>
    </location>
</feature>
<dbReference type="InterPro" id="IPR001584">
    <property type="entry name" value="Integrase_cat-core"/>
</dbReference>
<sequence length="431" mass="50200">LDKEQRQDAYNKYQLIEPYLNGTLKLNDIAKNKQIPIRTLNLWLKKYRQNRLLGVLRKCNSELVQSIEGLYLKNPTLSIRNIYVLVQKYCFLNNLKLPSYRTVCRIIDNISDDIVLLNAKGSKVYKQSYDFLHRWSASYANEIWQADHILIDIEIATDAGTPQRPWLTVIIDDYSRGICGYELSFLSPSAQKTSLCLRHAIWRKSDPNWIIFGIPETLYTDHGSDFTSEHIDQVCIDLKIKLIHSTVGCPRGRRKIERFFRTLNQKLISITTAISDKKTLALKQLNEITYNYIIQYNHSVHSQIHKSPVQQWQNNGFIPQIVDSLESLDLLLLTEIKPRKVQRDGIKFQGLRYINVMLAEYVGESVVIRYTPSDITSIRIYYKDKFLCQAICSELANESISIKEIQKARNKRRQELKQAINHRKSLVDAFT</sequence>
<feature type="non-terminal residue" evidence="3">
    <location>
        <position position="1"/>
    </location>
</feature>
<reference evidence="3" key="1">
    <citation type="submission" date="2022-07" db="EMBL/GenBank/DDBJ databases">
        <authorList>
            <person name="Trinca V."/>
            <person name="Uliana J.V.C."/>
            <person name="Torres T.T."/>
            <person name="Ward R.J."/>
            <person name="Monesi N."/>
        </authorList>
    </citation>
    <scope>NUCLEOTIDE SEQUENCE</scope>
    <source>
        <strain evidence="3">HSMRA1968</strain>
        <tissue evidence="3">Whole embryos</tissue>
    </source>
</reference>
<dbReference type="EMBL" id="WJQU01000644">
    <property type="protein sequence ID" value="KAJ6634345.1"/>
    <property type="molecule type" value="Genomic_DNA"/>
</dbReference>
<dbReference type="GO" id="GO:0005634">
    <property type="term" value="C:nucleus"/>
    <property type="evidence" value="ECO:0007669"/>
    <property type="project" value="UniProtKB-SubCell"/>
</dbReference>
<dbReference type="GO" id="GO:0003676">
    <property type="term" value="F:nucleic acid binding"/>
    <property type="evidence" value="ECO:0007669"/>
    <property type="project" value="InterPro"/>
</dbReference>
<dbReference type="InterPro" id="IPR009057">
    <property type="entry name" value="Homeodomain-like_sf"/>
</dbReference>
<dbReference type="InterPro" id="IPR015378">
    <property type="entry name" value="Transposase-like_Mu_C"/>
</dbReference>
<protein>
    <submittedName>
        <fullName evidence="3">Transposase for transposon Tn552</fullName>
    </submittedName>
</protein>
<evidence type="ECO:0000313" key="4">
    <source>
        <dbReference type="Proteomes" id="UP001151699"/>
    </source>
</evidence>
<dbReference type="PROSITE" id="PS50994">
    <property type="entry name" value="INTEGRASE"/>
    <property type="match status" value="1"/>
</dbReference>
<name>A0A9Q0RW17_9DIPT</name>